<protein>
    <submittedName>
        <fullName evidence="1">Uncharacterized protein</fullName>
    </submittedName>
</protein>
<dbReference type="EMBL" id="JANFXK010000020">
    <property type="protein sequence ID" value="MCQ4638104.1"/>
    <property type="molecule type" value="Genomic_DNA"/>
</dbReference>
<dbReference type="Proteomes" id="UP001524502">
    <property type="component" value="Unassembled WGS sequence"/>
</dbReference>
<reference evidence="1 2" key="1">
    <citation type="submission" date="2022-06" db="EMBL/GenBank/DDBJ databases">
        <title>Isolation of gut microbiota from human fecal samples.</title>
        <authorList>
            <person name="Pamer E.G."/>
            <person name="Barat B."/>
            <person name="Waligurski E."/>
            <person name="Medina S."/>
            <person name="Paddock L."/>
            <person name="Mostad J."/>
        </authorList>
    </citation>
    <scope>NUCLEOTIDE SEQUENCE [LARGE SCALE GENOMIC DNA]</scope>
    <source>
        <strain evidence="1 2">SL.3.17</strain>
    </source>
</reference>
<organism evidence="1 2">
    <name type="scientific">Anaerovorax odorimutans</name>
    <dbReference type="NCBI Taxonomy" id="109327"/>
    <lineage>
        <taxon>Bacteria</taxon>
        <taxon>Bacillati</taxon>
        <taxon>Bacillota</taxon>
        <taxon>Clostridia</taxon>
        <taxon>Peptostreptococcales</taxon>
        <taxon>Anaerovoracaceae</taxon>
        <taxon>Anaerovorax</taxon>
    </lineage>
</organism>
<proteinExistence type="predicted"/>
<keyword evidence="2" id="KW-1185">Reference proteome</keyword>
<evidence type="ECO:0000313" key="2">
    <source>
        <dbReference type="Proteomes" id="UP001524502"/>
    </source>
</evidence>
<name>A0ABT1RSB5_9FIRM</name>
<sequence length="80" mass="8766">MAVEMFPRFAASAPVQSPILDQVFVLEGTASLKKAQQELIFSLRVDENSNLPFGQLLYKPIPAAQRTILAVKRGEPPPST</sequence>
<comment type="caution">
    <text evidence="1">The sequence shown here is derived from an EMBL/GenBank/DDBJ whole genome shotgun (WGS) entry which is preliminary data.</text>
</comment>
<gene>
    <name evidence="1" type="ORF">NE619_15310</name>
</gene>
<accession>A0ABT1RSB5</accession>
<evidence type="ECO:0000313" key="1">
    <source>
        <dbReference type="EMBL" id="MCQ4638104.1"/>
    </source>
</evidence>